<gene>
    <name evidence="1" type="ORF">U14_04674</name>
</gene>
<dbReference type="HOGENOM" id="CLU_044582_0_0_0"/>
<dbReference type="InterPro" id="IPR021272">
    <property type="entry name" value="DUF2851"/>
</dbReference>
<proteinExistence type="predicted"/>
<dbReference type="EMBL" id="DF820459">
    <property type="protein sequence ID" value="GAK53409.1"/>
    <property type="molecule type" value="Genomic_DNA"/>
</dbReference>
<dbReference type="AlphaFoldDB" id="A0A0S6W577"/>
<evidence type="ECO:0008006" key="3">
    <source>
        <dbReference type="Google" id="ProtNLM"/>
    </source>
</evidence>
<keyword evidence="2" id="KW-1185">Reference proteome</keyword>
<dbReference type="Pfam" id="PF11013">
    <property type="entry name" value="DUF2851"/>
    <property type="match status" value="1"/>
</dbReference>
<reference evidence="1" key="1">
    <citation type="journal article" date="2015" name="PeerJ">
        <title>First genomic representation of candidate bacterial phylum KSB3 points to enhanced environmental sensing as a trigger of wastewater bulking.</title>
        <authorList>
            <person name="Sekiguchi Y."/>
            <person name="Ohashi A."/>
            <person name="Parks D.H."/>
            <person name="Yamauchi T."/>
            <person name="Tyson G.W."/>
            <person name="Hugenholtz P."/>
        </authorList>
    </citation>
    <scope>NUCLEOTIDE SEQUENCE [LARGE SCALE GENOMIC DNA]</scope>
</reference>
<sequence length="478" mass="55020">MFALISEQFLSRIWEAAAFDATRLKTDDGRDVQIIRRGWKNLDAGPDFREAIIRLDGRIVEGDIELHVRPSDWHAHGHERDPNYADVALHVTFYAEPHDATRPIVTLRGAPVPTLTIEPFLFTSIDRLRAHFEQEDRRNAECEACCQAALQTMSSSDLLAWLSELGYERLRERAQRFGMWRKDASFQQILYQAICEGFGYSANKRPFLELARRLPLEVILRHLPESETPLSENRARWMQAALFGISGLLPPQADDSKFHDPDTREYLAALHDLWAMQKASLNARPMLPQEWRFFRLRPTNFPTRRLAALSHLLCQYAVQPPFDHYLSVFALAAHPQKTLLQTIALFERSLSIPAQGYWKGRYQFGKPTLATHDRDFLGQSRIRDIVISAIFPVFWHYAEEMALPDLRRQIAALYSNFPAPAQGNRASNRRAAHLLAGRALPAKPFRRADIYQGLLHLDRHHCSPHFCQQCPSFARNLI</sequence>
<evidence type="ECO:0000313" key="2">
    <source>
        <dbReference type="Proteomes" id="UP000030700"/>
    </source>
</evidence>
<dbReference type="STRING" id="1499966.U14_04674"/>
<evidence type="ECO:0000313" key="1">
    <source>
        <dbReference type="EMBL" id="GAK53409.1"/>
    </source>
</evidence>
<dbReference type="Proteomes" id="UP000030700">
    <property type="component" value="Unassembled WGS sequence"/>
</dbReference>
<protein>
    <recommendedName>
        <fullName evidence="3">DUF2851 domain-containing protein</fullName>
    </recommendedName>
</protein>
<name>A0A0S6W577_9BACT</name>
<accession>A0A0S6W577</accession>
<organism evidence="1">
    <name type="scientific">Candidatus Moduliflexus flocculans</name>
    <dbReference type="NCBI Taxonomy" id="1499966"/>
    <lineage>
        <taxon>Bacteria</taxon>
        <taxon>Candidatus Moduliflexota</taxon>
        <taxon>Candidatus Moduliflexia</taxon>
        <taxon>Candidatus Moduliflexales</taxon>
        <taxon>Candidatus Moduliflexaceae</taxon>
    </lineage>
</organism>